<keyword evidence="4 7" id="KW-0812">Transmembrane</keyword>
<dbReference type="CDD" id="cd06261">
    <property type="entry name" value="TM_PBP2"/>
    <property type="match status" value="1"/>
</dbReference>
<keyword evidence="5 7" id="KW-1133">Transmembrane helix</keyword>
<dbReference type="PANTHER" id="PTHR32243:SF18">
    <property type="entry name" value="INNER MEMBRANE ABC TRANSPORTER PERMEASE PROTEIN YCJP"/>
    <property type="match status" value="1"/>
</dbReference>
<feature type="compositionally biased region" description="Low complexity" evidence="8">
    <location>
        <begin position="9"/>
        <end position="40"/>
    </location>
</feature>
<dbReference type="GO" id="GO:0055085">
    <property type="term" value="P:transmembrane transport"/>
    <property type="evidence" value="ECO:0007669"/>
    <property type="project" value="InterPro"/>
</dbReference>
<protein>
    <submittedName>
        <fullName evidence="10">Carbohydrate ABC transporter membrane protein 2 (CUT1 family)</fullName>
    </submittedName>
</protein>
<feature type="domain" description="ABC transmembrane type-1" evidence="9">
    <location>
        <begin position="137"/>
        <end position="329"/>
    </location>
</feature>
<evidence type="ECO:0000256" key="5">
    <source>
        <dbReference type="ARBA" id="ARBA00022989"/>
    </source>
</evidence>
<reference evidence="10 11" key="1">
    <citation type="submission" date="2018-03" db="EMBL/GenBank/DDBJ databases">
        <title>Genomic Encyclopedia of Archaeal and Bacterial Type Strains, Phase II (KMG-II): from individual species to whole genera.</title>
        <authorList>
            <person name="Goeker M."/>
        </authorList>
    </citation>
    <scope>NUCLEOTIDE SEQUENCE [LARGE SCALE GENOMIC DNA]</scope>
    <source>
        <strain evidence="10 11">DSM 44889</strain>
    </source>
</reference>
<dbReference type="AlphaFoldDB" id="A0A316A7L6"/>
<comment type="subcellular location">
    <subcellularLocation>
        <location evidence="1 7">Cell membrane</location>
        <topology evidence="1 7">Multi-pass membrane protein</topology>
    </subcellularLocation>
</comment>
<comment type="caution">
    <text evidence="10">The sequence shown here is derived from an EMBL/GenBank/DDBJ whole genome shotgun (WGS) entry which is preliminary data.</text>
</comment>
<gene>
    <name evidence="10" type="ORF">BXY45_11766</name>
</gene>
<evidence type="ECO:0000313" key="10">
    <source>
        <dbReference type="EMBL" id="PWJ52814.1"/>
    </source>
</evidence>
<feature type="transmembrane region" description="Helical" evidence="7">
    <location>
        <begin position="137"/>
        <end position="160"/>
    </location>
</feature>
<comment type="similarity">
    <text evidence="7">Belongs to the binding-protein-dependent transport system permease family.</text>
</comment>
<dbReference type="InterPro" id="IPR050901">
    <property type="entry name" value="BP-dep_ABC_trans_perm"/>
</dbReference>
<keyword evidence="3" id="KW-1003">Cell membrane</keyword>
<accession>A0A316A7L6</accession>
<evidence type="ECO:0000259" key="9">
    <source>
        <dbReference type="PROSITE" id="PS50928"/>
    </source>
</evidence>
<keyword evidence="11" id="KW-1185">Reference proteome</keyword>
<evidence type="ECO:0000313" key="11">
    <source>
        <dbReference type="Proteomes" id="UP000245469"/>
    </source>
</evidence>
<evidence type="ECO:0000256" key="4">
    <source>
        <dbReference type="ARBA" id="ARBA00022692"/>
    </source>
</evidence>
<dbReference type="GO" id="GO:0005886">
    <property type="term" value="C:plasma membrane"/>
    <property type="evidence" value="ECO:0007669"/>
    <property type="project" value="UniProtKB-SubCell"/>
</dbReference>
<feature type="transmembrane region" description="Helical" evidence="7">
    <location>
        <begin position="262"/>
        <end position="285"/>
    </location>
</feature>
<keyword evidence="6 7" id="KW-0472">Membrane</keyword>
<feature type="transmembrane region" description="Helical" evidence="7">
    <location>
        <begin position="78"/>
        <end position="102"/>
    </location>
</feature>
<evidence type="ECO:0000256" key="2">
    <source>
        <dbReference type="ARBA" id="ARBA00022448"/>
    </source>
</evidence>
<organism evidence="10 11">
    <name type="scientific">Quadrisphaera granulorum</name>
    <dbReference type="NCBI Taxonomy" id="317664"/>
    <lineage>
        <taxon>Bacteria</taxon>
        <taxon>Bacillati</taxon>
        <taxon>Actinomycetota</taxon>
        <taxon>Actinomycetes</taxon>
        <taxon>Kineosporiales</taxon>
        <taxon>Kineosporiaceae</taxon>
        <taxon>Quadrisphaera</taxon>
    </lineage>
</organism>
<evidence type="ECO:0000256" key="8">
    <source>
        <dbReference type="SAM" id="MobiDB-lite"/>
    </source>
</evidence>
<dbReference type="PROSITE" id="PS50928">
    <property type="entry name" value="ABC_TM1"/>
    <property type="match status" value="1"/>
</dbReference>
<feature type="transmembrane region" description="Helical" evidence="7">
    <location>
        <begin position="205"/>
        <end position="224"/>
    </location>
</feature>
<name>A0A316A7L6_9ACTN</name>
<dbReference type="SUPFAM" id="SSF161098">
    <property type="entry name" value="MetI-like"/>
    <property type="match status" value="1"/>
</dbReference>
<evidence type="ECO:0000256" key="6">
    <source>
        <dbReference type="ARBA" id="ARBA00023136"/>
    </source>
</evidence>
<dbReference type="Gene3D" id="1.10.3720.10">
    <property type="entry name" value="MetI-like"/>
    <property type="match status" value="1"/>
</dbReference>
<dbReference type="EMBL" id="QGDQ01000017">
    <property type="protein sequence ID" value="PWJ52814.1"/>
    <property type="molecule type" value="Genomic_DNA"/>
</dbReference>
<dbReference type="InterPro" id="IPR035906">
    <property type="entry name" value="MetI-like_sf"/>
</dbReference>
<keyword evidence="2 7" id="KW-0813">Transport</keyword>
<feature type="transmembrane region" description="Helical" evidence="7">
    <location>
        <begin position="172"/>
        <end position="199"/>
    </location>
</feature>
<proteinExistence type="inferred from homology"/>
<evidence type="ECO:0000256" key="1">
    <source>
        <dbReference type="ARBA" id="ARBA00004651"/>
    </source>
</evidence>
<dbReference type="PANTHER" id="PTHR32243">
    <property type="entry name" value="MALTOSE TRANSPORT SYSTEM PERMEASE-RELATED"/>
    <property type="match status" value="1"/>
</dbReference>
<sequence length="344" mass="35874">MTVPTAGRASSASNASASNASASNTNGAAPAVVVPSGPAAAQPPLPAGVPGRPSRPSQPARKRRRDAMALASPRKTGTAIAASIALAVVGVAFFVPLAWIVLASVDPAATVAVGIPGSFTLDNFTTVLTPDLTFVPLWNSLVVSGGTAVVTVLVATLAAYPLSRYQMRWNKSFLYTVLFASCLPITAVMVPVYALFVALGLLDSLPGTVMFLAATSLPMAIWMMKNFVDSVPISLEEAAWMDGASAMQALFRVVVPLMRPGLAVVFIFVFTQAWGNFFVPFVLLLDPDKQPAAVSIYNFFGVNGAIAYGQLAAFSVLYTLPVLFLYLLVQRLSGGFALAGGVKG</sequence>
<dbReference type="Proteomes" id="UP000245469">
    <property type="component" value="Unassembled WGS sequence"/>
</dbReference>
<dbReference type="InterPro" id="IPR000515">
    <property type="entry name" value="MetI-like"/>
</dbReference>
<feature type="region of interest" description="Disordered" evidence="8">
    <location>
        <begin position="1"/>
        <end position="72"/>
    </location>
</feature>
<evidence type="ECO:0000256" key="3">
    <source>
        <dbReference type="ARBA" id="ARBA00022475"/>
    </source>
</evidence>
<feature type="transmembrane region" description="Helical" evidence="7">
    <location>
        <begin position="305"/>
        <end position="329"/>
    </location>
</feature>
<dbReference type="Pfam" id="PF00528">
    <property type="entry name" value="BPD_transp_1"/>
    <property type="match status" value="1"/>
</dbReference>
<evidence type="ECO:0000256" key="7">
    <source>
        <dbReference type="RuleBase" id="RU363032"/>
    </source>
</evidence>